<feature type="transmembrane region" description="Helical" evidence="1">
    <location>
        <begin position="23"/>
        <end position="40"/>
    </location>
</feature>
<sequence length="262" mass="30043">MVPPIGSLIVKSFHVYFSTLKKFVPYLLVFLFLSVLLSFFNTSKPLLSLLIPNVYVKVIIYLFSSIFFSILGFILSLSFIKVAGLHYLGQPIPKFWNNIKDSFFLTFRNLATFVFLAIPAIILYVFYLFSIMGYVNFVVVFIGLWLIILLGVLVYIWFSFVLVDLALENGRGLSAVVSSVKIVRGRVWSVFIRLFLPSFLLYIIFAVLNWLFGMLFGNTIFYTVIMLLLTLAIIPFGMVVPTVLYCDLKQQDPQELLKEEIV</sequence>
<keyword evidence="1" id="KW-0812">Transmembrane</keyword>
<organism evidence="2 3">
    <name type="scientific">Candidatus Magasanikbacteria bacterium CG10_big_fil_rev_8_21_14_0_10_36_16</name>
    <dbReference type="NCBI Taxonomy" id="1974645"/>
    <lineage>
        <taxon>Bacteria</taxon>
        <taxon>Candidatus Magasanikiibacteriota</taxon>
    </lineage>
</organism>
<accession>A0A2H0TXF8</accession>
<feature type="transmembrane region" description="Helical" evidence="1">
    <location>
        <begin position="110"/>
        <end position="131"/>
    </location>
</feature>
<evidence type="ECO:0008006" key="4">
    <source>
        <dbReference type="Google" id="ProtNLM"/>
    </source>
</evidence>
<comment type="caution">
    <text evidence="2">The sequence shown here is derived from an EMBL/GenBank/DDBJ whole genome shotgun (WGS) entry which is preliminary data.</text>
</comment>
<evidence type="ECO:0000256" key="1">
    <source>
        <dbReference type="SAM" id="Phobius"/>
    </source>
</evidence>
<dbReference type="Proteomes" id="UP000230852">
    <property type="component" value="Unassembled WGS sequence"/>
</dbReference>
<protein>
    <recommendedName>
        <fullName evidence="4">Glycerophosphoryl diester phosphodiesterase membrane domain-containing protein</fullName>
    </recommendedName>
</protein>
<name>A0A2H0TXF8_9BACT</name>
<reference evidence="3" key="1">
    <citation type="submission" date="2017-09" db="EMBL/GenBank/DDBJ databases">
        <title>Depth-based differentiation of microbial function through sediment-hosted aquifers and enrichment of novel symbionts in the deep terrestrial subsurface.</title>
        <authorList>
            <person name="Probst A.J."/>
            <person name="Ladd B."/>
            <person name="Jarett J.K."/>
            <person name="Geller-Mcgrath D.E."/>
            <person name="Sieber C.M.K."/>
            <person name="Emerson J.B."/>
            <person name="Anantharaman K."/>
            <person name="Thomas B.C."/>
            <person name="Malmstrom R."/>
            <person name="Stieglmeier M."/>
            <person name="Klingl A."/>
            <person name="Woyke T."/>
            <person name="Ryan C.M."/>
            <person name="Banfield J.F."/>
        </authorList>
    </citation>
    <scope>NUCLEOTIDE SEQUENCE [LARGE SCALE GENOMIC DNA]</scope>
</reference>
<evidence type="ECO:0000313" key="2">
    <source>
        <dbReference type="EMBL" id="PIR77891.1"/>
    </source>
</evidence>
<feature type="transmembrane region" description="Helical" evidence="1">
    <location>
        <begin position="137"/>
        <end position="167"/>
    </location>
</feature>
<dbReference type="AlphaFoldDB" id="A0A2H0TXF8"/>
<keyword evidence="1" id="KW-0472">Membrane</keyword>
<feature type="transmembrane region" description="Helical" evidence="1">
    <location>
        <begin position="60"/>
        <end position="89"/>
    </location>
</feature>
<feature type="transmembrane region" description="Helical" evidence="1">
    <location>
        <begin position="187"/>
        <end position="208"/>
    </location>
</feature>
<proteinExistence type="predicted"/>
<evidence type="ECO:0000313" key="3">
    <source>
        <dbReference type="Proteomes" id="UP000230852"/>
    </source>
</evidence>
<dbReference type="EMBL" id="PFBU01000088">
    <property type="protein sequence ID" value="PIR77891.1"/>
    <property type="molecule type" value="Genomic_DNA"/>
</dbReference>
<keyword evidence="1" id="KW-1133">Transmembrane helix</keyword>
<gene>
    <name evidence="2" type="ORF">COU28_04585</name>
</gene>
<feature type="transmembrane region" description="Helical" evidence="1">
    <location>
        <begin position="220"/>
        <end position="246"/>
    </location>
</feature>